<keyword evidence="8" id="KW-1185">Reference proteome</keyword>
<feature type="transmembrane region" description="Helical" evidence="5">
    <location>
        <begin position="188"/>
        <end position="208"/>
    </location>
</feature>
<feature type="transmembrane region" description="Helical" evidence="5">
    <location>
        <begin position="220"/>
        <end position="240"/>
    </location>
</feature>
<sequence length="588" mass="62132">MSRRQRSFFPAVAEIRQYSRQNLPDDLVAGLMTAVLLIPQALAYAALAGLPVEVGLYASILPPVVYALMGTSRTLSIGPVALSALLVANALSGTAELPGSPAYVADALLLAALSGLIFLAMALLRLDVLVNFIGHPVLSGFTTAAAILIIIGQIPSLVGVDVAAAGSGLDKVAATAEHLFELHLKTTLVGLASLALLLLLRTPLVTALERLGLSNKLAGLASRTGPLVVIVVLTVLVANFNLDREGVAIVGAVPAGLPIPSLDFLRLERISALLPSAFIISLIGYVGSISVAKSLAHRRRERVDNNQELVALGFSNIAASLSGSMPVAGGFSRSSVNFAAGAQTQLSAVIGSILVAAAALYFTPLFYYLPKAALAATIVVSVLSLLDWKAARDAWHYDRADGTAWVMTFLGVLAVNIEVGLLAGVLVGLGSFIWRSSRPHMAIVGRVPGTEHFRNVQRHGVQTWPNLMLLRVDRSLFFANINYVGDEVARVASEQSELEHLVIICSAVNTIDHSALEALELMALNLREAGITLHLAEVKGPVMDRLKHTDFEEQLAPGRIFLSTDGAVHALTSFVASNTLEDETEQSG</sequence>
<feature type="transmembrane region" description="Helical" evidence="5">
    <location>
        <begin position="368"/>
        <end position="388"/>
    </location>
</feature>
<dbReference type="AlphaFoldDB" id="A0A4P7XL02"/>
<dbReference type="InterPro" id="IPR011547">
    <property type="entry name" value="SLC26A/SulP_dom"/>
</dbReference>
<comment type="subcellular location">
    <subcellularLocation>
        <location evidence="1">Membrane</location>
        <topology evidence="1">Multi-pass membrane protein</topology>
    </subcellularLocation>
</comment>
<dbReference type="Gene3D" id="3.30.750.24">
    <property type="entry name" value="STAS domain"/>
    <property type="match status" value="1"/>
</dbReference>
<protein>
    <submittedName>
        <fullName evidence="7">STAS domain-containing protein</fullName>
    </submittedName>
</protein>
<feature type="transmembrane region" description="Helical" evidence="5">
    <location>
        <begin position="27"/>
        <end position="48"/>
    </location>
</feature>
<organism evidence="7 8">
    <name type="scientific">Hydrocarboniclastica marina</name>
    <dbReference type="NCBI Taxonomy" id="2259620"/>
    <lineage>
        <taxon>Bacteria</taxon>
        <taxon>Pseudomonadati</taxon>
        <taxon>Pseudomonadota</taxon>
        <taxon>Gammaproteobacteria</taxon>
        <taxon>Alteromonadales</taxon>
        <taxon>Alteromonadaceae</taxon>
        <taxon>Hydrocarboniclastica</taxon>
    </lineage>
</organism>
<feature type="transmembrane region" description="Helical" evidence="5">
    <location>
        <begin position="344"/>
        <end position="362"/>
    </location>
</feature>
<dbReference type="InterPro" id="IPR018045">
    <property type="entry name" value="S04_transporter_CS"/>
</dbReference>
<dbReference type="Pfam" id="PF01740">
    <property type="entry name" value="STAS"/>
    <property type="match status" value="1"/>
</dbReference>
<feature type="transmembrane region" description="Helical" evidence="5">
    <location>
        <begin position="136"/>
        <end position="154"/>
    </location>
</feature>
<dbReference type="PROSITE" id="PS50801">
    <property type="entry name" value="STAS"/>
    <property type="match status" value="1"/>
</dbReference>
<feature type="transmembrane region" description="Helical" evidence="5">
    <location>
        <begin position="409"/>
        <end position="434"/>
    </location>
</feature>
<dbReference type="InterPro" id="IPR036513">
    <property type="entry name" value="STAS_dom_sf"/>
</dbReference>
<name>A0A4P7XL02_9ALTE</name>
<proteinExistence type="predicted"/>
<dbReference type="InterPro" id="IPR002645">
    <property type="entry name" value="STAS_dom"/>
</dbReference>
<dbReference type="OrthoDB" id="9769739at2"/>
<dbReference type="GO" id="GO:0016020">
    <property type="term" value="C:membrane"/>
    <property type="evidence" value="ECO:0007669"/>
    <property type="project" value="UniProtKB-SubCell"/>
</dbReference>
<evidence type="ECO:0000256" key="4">
    <source>
        <dbReference type="ARBA" id="ARBA00023136"/>
    </source>
</evidence>
<evidence type="ECO:0000256" key="2">
    <source>
        <dbReference type="ARBA" id="ARBA00022692"/>
    </source>
</evidence>
<keyword evidence="4 5" id="KW-0472">Membrane</keyword>
<dbReference type="NCBIfam" id="TIGR00815">
    <property type="entry name" value="sulP"/>
    <property type="match status" value="1"/>
</dbReference>
<keyword evidence="2 5" id="KW-0812">Transmembrane</keyword>
<evidence type="ECO:0000313" key="8">
    <source>
        <dbReference type="Proteomes" id="UP000298049"/>
    </source>
</evidence>
<feature type="transmembrane region" description="Helical" evidence="5">
    <location>
        <begin position="101"/>
        <end position="124"/>
    </location>
</feature>
<accession>A0A4P7XL02</accession>
<evidence type="ECO:0000259" key="6">
    <source>
        <dbReference type="PROSITE" id="PS50801"/>
    </source>
</evidence>
<evidence type="ECO:0000256" key="5">
    <source>
        <dbReference type="SAM" id="Phobius"/>
    </source>
</evidence>
<dbReference type="SUPFAM" id="SSF52091">
    <property type="entry name" value="SpoIIaa-like"/>
    <property type="match status" value="1"/>
</dbReference>
<reference evidence="7 8" key="1">
    <citation type="submission" date="2018-07" db="EMBL/GenBank/DDBJ databases">
        <title>Marsedoiliclastica nanhaica gen. nov. sp. nov., a novel marine hydrocarbonoclastic bacterium isolated from an in-situ enriched hydrocarbon-degrading consortium in deep-sea sediment.</title>
        <authorList>
            <person name="Dong C."/>
            <person name="Ma T."/>
            <person name="Liu R."/>
            <person name="Shao Z."/>
        </authorList>
    </citation>
    <scope>NUCLEOTIDE SEQUENCE [LARGE SCALE GENOMIC DNA]</scope>
    <source>
        <strain evidence="8">soil36-7</strain>
    </source>
</reference>
<evidence type="ECO:0000313" key="7">
    <source>
        <dbReference type="EMBL" id="QCF27916.1"/>
    </source>
</evidence>
<keyword evidence="3 5" id="KW-1133">Transmembrane helix</keyword>
<dbReference type="Proteomes" id="UP000298049">
    <property type="component" value="Chromosome"/>
</dbReference>
<dbReference type="GO" id="GO:0008271">
    <property type="term" value="F:secondary active sulfate transmembrane transporter activity"/>
    <property type="evidence" value="ECO:0007669"/>
    <property type="project" value="InterPro"/>
</dbReference>
<feature type="transmembrane region" description="Helical" evidence="5">
    <location>
        <begin position="272"/>
        <end position="292"/>
    </location>
</feature>
<evidence type="ECO:0000256" key="3">
    <source>
        <dbReference type="ARBA" id="ARBA00022989"/>
    </source>
</evidence>
<dbReference type="PROSITE" id="PS01130">
    <property type="entry name" value="SLC26A"/>
    <property type="match status" value="1"/>
</dbReference>
<dbReference type="InterPro" id="IPR001902">
    <property type="entry name" value="SLC26A/SulP_fam"/>
</dbReference>
<dbReference type="EMBL" id="CP031093">
    <property type="protein sequence ID" value="QCF27916.1"/>
    <property type="molecule type" value="Genomic_DNA"/>
</dbReference>
<feature type="domain" description="STAS" evidence="6">
    <location>
        <begin position="457"/>
        <end position="571"/>
    </location>
</feature>
<evidence type="ECO:0000256" key="1">
    <source>
        <dbReference type="ARBA" id="ARBA00004141"/>
    </source>
</evidence>
<dbReference type="PANTHER" id="PTHR11814">
    <property type="entry name" value="SULFATE TRANSPORTER"/>
    <property type="match status" value="1"/>
</dbReference>
<gene>
    <name evidence="7" type="ORF">soil367_11970</name>
</gene>
<dbReference type="KEGG" id="hmi:soil367_11970"/>
<dbReference type="Pfam" id="PF00916">
    <property type="entry name" value="Sulfate_transp"/>
    <property type="match status" value="1"/>
</dbReference>
<dbReference type="CDD" id="cd07042">
    <property type="entry name" value="STAS_SulP_like_sulfate_transporter"/>
    <property type="match status" value="1"/>
</dbReference>